<dbReference type="RefSeq" id="WP_101769597.1">
    <property type="nucleotide sequence ID" value="NZ_JABJXE010000011.1"/>
</dbReference>
<sequence length="335" mass="38945">MFSGTNRNTLQAAKDLVSLKLQIDEKGRTSPSDIPSDLHGPCSGGEYGPLFGDGFLHNIIPFYEYLESSKKSINVMNVPTLQTMGSSWRIWPDPNISEEDKTNILERLCSDVEIKQTHYTHIPELNLFIAHEGKNRVNFFRFHNIEYIPARVALEHYPAPERITVHTLEFAGQQDVWAVIDEQYAQKINYFSYALPLLRAYGVKITDRWPEHFPDIIELIAYSTNTIQSKISNSHSIDLNDIQKKKKQKKDTYERSEAYINCNYIELDTNYRLLSFVKLYIFLVILFIISFCLLLNINSEFFEKFCISLLSFISAIFFFITAPIIRCKRKNLRDK</sequence>
<keyword evidence="1" id="KW-1133">Transmembrane helix</keyword>
<protein>
    <submittedName>
        <fullName evidence="2">Uncharacterized protein</fullName>
    </submittedName>
</protein>
<comment type="caution">
    <text evidence="2">The sequence shown here is derived from an EMBL/GenBank/DDBJ whole genome shotgun (WGS) entry which is preliminary data.</text>
</comment>
<keyword evidence="1" id="KW-0472">Membrane</keyword>
<reference evidence="2 3" key="1">
    <citation type="journal article" date="2018" name="Syst. Appl. Microbiol.">
        <title>Photobacterium carnosum sp. nov., isolated from spoiled modified atmosphere packaged poultry meat.</title>
        <authorList>
            <person name="Hilgarth M."/>
            <person name="Fuertes S."/>
            <person name="Ehrmann M."/>
            <person name="Vogel R.F."/>
        </authorList>
    </citation>
    <scope>NUCLEOTIDE SEQUENCE [LARGE SCALE GENOMIC DNA]</scope>
    <source>
        <strain evidence="2 3">TMW 2.2021</strain>
    </source>
</reference>
<evidence type="ECO:0000256" key="1">
    <source>
        <dbReference type="SAM" id="Phobius"/>
    </source>
</evidence>
<dbReference type="Proteomes" id="UP000234420">
    <property type="component" value="Unassembled WGS sequence"/>
</dbReference>
<keyword evidence="3" id="KW-1185">Reference proteome</keyword>
<gene>
    <name evidence="2" type="ORF">CIK00_15395</name>
</gene>
<proteinExistence type="predicted"/>
<evidence type="ECO:0000313" key="3">
    <source>
        <dbReference type="Proteomes" id="UP000234420"/>
    </source>
</evidence>
<dbReference type="AlphaFoldDB" id="A0A2N4UPQ6"/>
<feature type="transmembrane region" description="Helical" evidence="1">
    <location>
        <begin position="305"/>
        <end position="325"/>
    </location>
</feature>
<evidence type="ECO:0000313" key="2">
    <source>
        <dbReference type="EMBL" id="PLC56999.1"/>
    </source>
</evidence>
<accession>A0A2N4UPQ6</accession>
<name>A0A2N4UPQ6_9GAMM</name>
<keyword evidence="1" id="KW-0812">Transmembrane</keyword>
<organism evidence="2 3">
    <name type="scientific">Photobacterium carnosum</name>
    <dbReference type="NCBI Taxonomy" id="2023717"/>
    <lineage>
        <taxon>Bacteria</taxon>
        <taxon>Pseudomonadati</taxon>
        <taxon>Pseudomonadota</taxon>
        <taxon>Gammaproteobacteria</taxon>
        <taxon>Vibrionales</taxon>
        <taxon>Vibrionaceae</taxon>
        <taxon>Photobacterium</taxon>
    </lineage>
</organism>
<dbReference type="EMBL" id="NPIB01000021">
    <property type="protein sequence ID" value="PLC56999.1"/>
    <property type="molecule type" value="Genomic_DNA"/>
</dbReference>
<feature type="transmembrane region" description="Helical" evidence="1">
    <location>
        <begin position="279"/>
        <end position="299"/>
    </location>
</feature>